<dbReference type="SMART" id="SM00849">
    <property type="entry name" value="Lactamase_B"/>
    <property type="match status" value="1"/>
</dbReference>
<dbReference type="PANTHER" id="PTHR36839:SF1">
    <property type="entry name" value="METALLO-BETA-LACTAMASE FAMILY PROTEIN (AFU_ORTHOLOGUE AFUA_5G12770)"/>
    <property type="match status" value="1"/>
</dbReference>
<dbReference type="PANTHER" id="PTHR36839">
    <property type="entry name" value="METALLO-BETA-LACTAMASE FAMILY PROTEIN (AFU_ORTHOLOGUE AFUA_5G12770)"/>
    <property type="match status" value="1"/>
</dbReference>
<accession>A0ABQ4FTU4</accession>
<dbReference type="RefSeq" id="WP_204055790.1">
    <property type="nucleotide sequence ID" value="NZ_BAAAGP010000003.1"/>
</dbReference>
<protein>
    <recommendedName>
        <fullName evidence="1">Metallo-beta-lactamase domain-containing protein</fullName>
    </recommendedName>
</protein>
<gene>
    <name evidence="2" type="ORF">Mco01_11330</name>
</gene>
<evidence type="ECO:0000259" key="1">
    <source>
        <dbReference type="SMART" id="SM00849"/>
    </source>
</evidence>
<feature type="domain" description="Metallo-beta-lactamase" evidence="1">
    <location>
        <begin position="72"/>
        <end position="239"/>
    </location>
</feature>
<dbReference type="InterPro" id="IPR036866">
    <property type="entry name" value="RibonucZ/Hydroxyglut_hydro"/>
</dbReference>
<dbReference type="SUPFAM" id="SSF56281">
    <property type="entry name" value="Metallo-hydrolase/oxidoreductase"/>
    <property type="match status" value="1"/>
</dbReference>
<name>A0ABQ4FTU4_9ACTN</name>
<keyword evidence="3" id="KW-1185">Reference proteome</keyword>
<dbReference type="Proteomes" id="UP000603904">
    <property type="component" value="Unassembled WGS sequence"/>
</dbReference>
<dbReference type="Gene3D" id="3.60.15.10">
    <property type="entry name" value="Ribonuclease Z/Hydroxyacylglutathione hydrolase-like"/>
    <property type="match status" value="1"/>
</dbReference>
<reference evidence="2 3" key="1">
    <citation type="submission" date="2021-01" db="EMBL/GenBank/DDBJ databases">
        <title>Whole genome shotgun sequence of Microbispora corallina NBRC 16416.</title>
        <authorList>
            <person name="Komaki H."/>
            <person name="Tamura T."/>
        </authorList>
    </citation>
    <scope>NUCLEOTIDE SEQUENCE [LARGE SCALE GENOMIC DNA]</scope>
    <source>
        <strain evidence="2 3">NBRC 16416</strain>
    </source>
</reference>
<evidence type="ECO:0000313" key="3">
    <source>
        <dbReference type="Proteomes" id="UP000603904"/>
    </source>
</evidence>
<proteinExistence type="predicted"/>
<dbReference type="InterPro" id="IPR001279">
    <property type="entry name" value="Metallo-B-lactamas"/>
</dbReference>
<organism evidence="2 3">
    <name type="scientific">Microbispora corallina</name>
    <dbReference type="NCBI Taxonomy" id="83302"/>
    <lineage>
        <taxon>Bacteria</taxon>
        <taxon>Bacillati</taxon>
        <taxon>Actinomycetota</taxon>
        <taxon>Actinomycetes</taxon>
        <taxon>Streptosporangiales</taxon>
        <taxon>Streptosporangiaceae</taxon>
        <taxon>Microbispora</taxon>
    </lineage>
</organism>
<dbReference type="EMBL" id="BOOC01000003">
    <property type="protein sequence ID" value="GIH38133.1"/>
    <property type="molecule type" value="Genomic_DNA"/>
</dbReference>
<evidence type="ECO:0000313" key="2">
    <source>
        <dbReference type="EMBL" id="GIH38133.1"/>
    </source>
</evidence>
<sequence>MNDLPICVTCGVQYAAPRDDCPICEDERQYVGWDGQRWTSLAALRAAGHRGRVEEEGPGVVGIGAEPPTAIGQRALLVRTPSGNVLWDMISYLDDDLVRQVRGLGGVDAIAVSHPHFYGSMVEWAHAFDAPVYVHAADRRWVGRPDDAVVFWEGDTREIGEGLTLINAGVHFAGGQVLHRRTADGGALFSGDILQVVRDRRWVSFMYSYPNYIPERPRTVRRALALLQPYPFDRVYGAWWRLVVDADGSEAVRRSAERYLSFAIDDAPEGDR</sequence>
<dbReference type="Pfam" id="PF00753">
    <property type="entry name" value="Lactamase_B"/>
    <property type="match status" value="1"/>
</dbReference>
<comment type="caution">
    <text evidence="2">The sequence shown here is derived from an EMBL/GenBank/DDBJ whole genome shotgun (WGS) entry which is preliminary data.</text>
</comment>